<feature type="transmembrane region" description="Helical" evidence="2">
    <location>
        <begin position="199"/>
        <end position="218"/>
    </location>
</feature>
<feature type="compositionally biased region" description="Basic and acidic residues" evidence="1">
    <location>
        <begin position="17"/>
        <end position="38"/>
    </location>
</feature>
<evidence type="ECO:0000313" key="4">
    <source>
        <dbReference type="Proteomes" id="UP001139493"/>
    </source>
</evidence>
<accession>A0A9X2G3I4</accession>
<evidence type="ECO:0000313" key="3">
    <source>
        <dbReference type="EMBL" id="MCP2264657.1"/>
    </source>
</evidence>
<evidence type="ECO:0000256" key="1">
    <source>
        <dbReference type="SAM" id="MobiDB-lite"/>
    </source>
</evidence>
<protein>
    <recommendedName>
        <fullName evidence="5">Permease</fullName>
    </recommendedName>
</protein>
<keyword evidence="4" id="KW-1185">Reference proteome</keyword>
<keyword evidence="2" id="KW-1133">Transmembrane helix</keyword>
<feature type="region of interest" description="Disordered" evidence="1">
    <location>
        <begin position="1"/>
        <end position="69"/>
    </location>
</feature>
<feature type="transmembrane region" description="Helical" evidence="2">
    <location>
        <begin position="120"/>
        <end position="142"/>
    </location>
</feature>
<evidence type="ECO:0000256" key="2">
    <source>
        <dbReference type="SAM" id="Phobius"/>
    </source>
</evidence>
<dbReference type="Proteomes" id="UP001139493">
    <property type="component" value="Unassembled WGS sequence"/>
</dbReference>
<organism evidence="3 4">
    <name type="scientific">Promicromonospora thailandica</name>
    <dbReference type="NCBI Taxonomy" id="765201"/>
    <lineage>
        <taxon>Bacteria</taxon>
        <taxon>Bacillati</taxon>
        <taxon>Actinomycetota</taxon>
        <taxon>Actinomycetes</taxon>
        <taxon>Micrococcales</taxon>
        <taxon>Promicromonosporaceae</taxon>
        <taxon>Promicromonospora</taxon>
    </lineage>
</organism>
<dbReference type="AlphaFoldDB" id="A0A9X2G3I4"/>
<name>A0A9X2G3I4_9MICO</name>
<feature type="compositionally biased region" description="Low complexity" evidence="1">
    <location>
        <begin position="1"/>
        <end position="16"/>
    </location>
</feature>
<keyword evidence="2" id="KW-0812">Transmembrane</keyword>
<sequence>MAENASGGPAATGPSSGEDRLDGAMHGGAEHGGAEHGGAEQGGAPVPEHATPGTPPATTPGTPPAARWRPDWRDMAKRLAGVVAVIVAVWLVYLFLSAFLPRWWAQVIGNAVDGSFAAGAWWGLVTGAVFTLVPLLFLAQAAMPNRTWAVRGGFVLVAALFAVPNLLTLGIVLGTSAAAHAGERILDVDGPAFRGGTGWGAVIGALAAAAIITTGALYRRRGRQLRELRAQQQG</sequence>
<feature type="transmembrane region" description="Helical" evidence="2">
    <location>
        <begin position="79"/>
        <end position="100"/>
    </location>
</feature>
<feature type="transmembrane region" description="Helical" evidence="2">
    <location>
        <begin position="154"/>
        <end position="179"/>
    </location>
</feature>
<evidence type="ECO:0008006" key="5">
    <source>
        <dbReference type="Google" id="ProtNLM"/>
    </source>
</evidence>
<gene>
    <name evidence="3" type="ORF">APR03_001995</name>
</gene>
<dbReference type="RefSeq" id="WP_253835288.1">
    <property type="nucleotide sequence ID" value="NZ_JAMTCS010000005.1"/>
</dbReference>
<dbReference type="EMBL" id="JAMTCS010000005">
    <property type="protein sequence ID" value="MCP2264657.1"/>
    <property type="molecule type" value="Genomic_DNA"/>
</dbReference>
<comment type="caution">
    <text evidence="3">The sequence shown here is derived from an EMBL/GenBank/DDBJ whole genome shotgun (WGS) entry which is preliminary data.</text>
</comment>
<proteinExistence type="predicted"/>
<keyword evidence="2" id="KW-0472">Membrane</keyword>
<feature type="compositionally biased region" description="Pro residues" evidence="1">
    <location>
        <begin position="53"/>
        <end position="63"/>
    </location>
</feature>
<reference evidence="3" key="1">
    <citation type="submission" date="2022-06" db="EMBL/GenBank/DDBJ databases">
        <title>Genomic Encyclopedia of Archaeal and Bacterial Type Strains, Phase II (KMG-II): from individual species to whole genera.</title>
        <authorList>
            <person name="Goeker M."/>
        </authorList>
    </citation>
    <scope>NUCLEOTIDE SEQUENCE</scope>
    <source>
        <strain evidence="3">DSM 26652</strain>
    </source>
</reference>